<proteinExistence type="predicted"/>
<protein>
    <submittedName>
        <fullName evidence="2">Uncharacterized protein</fullName>
    </submittedName>
</protein>
<dbReference type="AlphaFoldDB" id="A0A5N5XD15"/>
<dbReference type="Proteomes" id="UP000326565">
    <property type="component" value="Unassembled WGS sequence"/>
</dbReference>
<sequence length="61" mass="6381">MRFLNIALVLAAVASAAPSAENPLERRLDCVTVFFPDTCPPSHPLSCNGAGSITLCCKSCT</sequence>
<feature type="chain" id="PRO_5025027153" evidence="1">
    <location>
        <begin position="17"/>
        <end position="61"/>
    </location>
</feature>
<gene>
    <name evidence="2" type="ORF">BDV29DRAFT_167426</name>
</gene>
<keyword evidence="1" id="KW-0732">Signal</keyword>
<evidence type="ECO:0000313" key="3">
    <source>
        <dbReference type="Proteomes" id="UP000326565"/>
    </source>
</evidence>
<accession>A0A5N5XD15</accession>
<evidence type="ECO:0000313" key="2">
    <source>
        <dbReference type="EMBL" id="KAB8077967.1"/>
    </source>
</evidence>
<organism evidence="2 3">
    <name type="scientific">Aspergillus leporis</name>
    <dbReference type="NCBI Taxonomy" id="41062"/>
    <lineage>
        <taxon>Eukaryota</taxon>
        <taxon>Fungi</taxon>
        <taxon>Dikarya</taxon>
        <taxon>Ascomycota</taxon>
        <taxon>Pezizomycotina</taxon>
        <taxon>Eurotiomycetes</taxon>
        <taxon>Eurotiomycetidae</taxon>
        <taxon>Eurotiales</taxon>
        <taxon>Aspergillaceae</taxon>
        <taxon>Aspergillus</taxon>
        <taxon>Aspergillus subgen. Circumdati</taxon>
    </lineage>
</organism>
<evidence type="ECO:0000256" key="1">
    <source>
        <dbReference type="SAM" id="SignalP"/>
    </source>
</evidence>
<feature type="signal peptide" evidence="1">
    <location>
        <begin position="1"/>
        <end position="16"/>
    </location>
</feature>
<keyword evidence="3" id="KW-1185">Reference proteome</keyword>
<reference evidence="2 3" key="1">
    <citation type="submission" date="2019-04" db="EMBL/GenBank/DDBJ databases">
        <title>Friends and foes A comparative genomics study of 23 Aspergillus species from section Flavi.</title>
        <authorList>
            <consortium name="DOE Joint Genome Institute"/>
            <person name="Kjaerbolling I."/>
            <person name="Vesth T."/>
            <person name="Frisvad J.C."/>
            <person name="Nybo J.L."/>
            <person name="Theobald S."/>
            <person name="Kildgaard S."/>
            <person name="Isbrandt T."/>
            <person name="Kuo A."/>
            <person name="Sato A."/>
            <person name="Lyhne E.K."/>
            <person name="Kogle M.E."/>
            <person name="Wiebenga A."/>
            <person name="Kun R.S."/>
            <person name="Lubbers R.J."/>
            <person name="Makela M.R."/>
            <person name="Barry K."/>
            <person name="Chovatia M."/>
            <person name="Clum A."/>
            <person name="Daum C."/>
            <person name="Haridas S."/>
            <person name="He G."/>
            <person name="LaButti K."/>
            <person name="Lipzen A."/>
            <person name="Mondo S."/>
            <person name="Riley R."/>
            <person name="Salamov A."/>
            <person name="Simmons B.A."/>
            <person name="Magnuson J.K."/>
            <person name="Henrissat B."/>
            <person name="Mortensen U.H."/>
            <person name="Larsen T.O."/>
            <person name="Devries R.P."/>
            <person name="Grigoriev I.V."/>
            <person name="Machida M."/>
            <person name="Baker S.E."/>
            <person name="Andersen M.R."/>
        </authorList>
    </citation>
    <scope>NUCLEOTIDE SEQUENCE [LARGE SCALE GENOMIC DNA]</scope>
    <source>
        <strain evidence="2 3">CBS 151.66</strain>
    </source>
</reference>
<dbReference type="EMBL" id="ML732163">
    <property type="protein sequence ID" value="KAB8077967.1"/>
    <property type="molecule type" value="Genomic_DNA"/>
</dbReference>
<dbReference type="OrthoDB" id="5587791at2759"/>
<name>A0A5N5XD15_9EURO</name>